<name>A0A6P7G7P7_DIAVI</name>
<gene>
    <name evidence="1" type="primary">LOC114334658</name>
</gene>
<dbReference type="InParanoid" id="A0A6P7G7P7"/>
<evidence type="ECO:0000313" key="1">
    <source>
        <dbReference type="RefSeq" id="XP_028140555.1"/>
    </source>
</evidence>
<dbReference type="AlphaFoldDB" id="A0A6P7G7P7"/>
<sequence length="105" mass="12446">MVEYLVLKKEPEKIFFKTSHCSQVYRSITLPRTTDEPKTKPKLLNSLKNKKVVLSKEKFEDLVSLCSDKLQSYEMRNMFCFIRIYPILKETHLKRLHRALAQNVA</sequence>
<reference evidence="1" key="1">
    <citation type="submission" date="2025-08" db="UniProtKB">
        <authorList>
            <consortium name="RefSeq"/>
        </authorList>
    </citation>
    <scope>IDENTIFICATION</scope>
    <source>
        <tissue evidence="1">Whole insect</tissue>
    </source>
</reference>
<dbReference type="RefSeq" id="XP_028140555.1">
    <property type="nucleotide sequence ID" value="XM_028284754.1"/>
</dbReference>
<accession>A0A6P7G7P7</accession>
<protein>
    <submittedName>
        <fullName evidence="1">Uncharacterized protein LOC114334658</fullName>
    </submittedName>
</protein>
<proteinExistence type="predicted"/>
<organism evidence="1">
    <name type="scientific">Diabrotica virgifera virgifera</name>
    <name type="common">western corn rootworm</name>
    <dbReference type="NCBI Taxonomy" id="50390"/>
    <lineage>
        <taxon>Eukaryota</taxon>
        <taxon>Metazoa</taxon>
        <taxon>Ecdysozoa</taxon>
        <taxon>Arthropoda</taxon>
        <taxon>Hexapoda</taxon>
        <taxon>Insecta</taxon>
        <taxon>Pterygota</taxon>
        <taxon>Neoptera</taxon>
        <taxon>Endopterygota</taxon>
        <taxon>Coleoptera</taxon>
        <taxon>Polyphaga</taxon>
        <taxon>Cucujiformia</taxon>
        <taxon>Chrysomeloidea</taxon>
        <taxon>Chrysomelidae</taxon>
        <taxon>Galerucinae</taxon>
        <taxon>Diabroticina</taxon>
        <taxon>Diabroticites</taxon>
        <taxon>Diabrotica</taxon>
    </lineage>
</organism>